<gene>
    <name evidence="1" type="ORF">LH440_05170</name>
</gene>
<sequence>MINSINTHAITTTSSTTANVTCATRTKRRDGRSLKVTPLDVSKALLVELGYAPEEAALVVNTRRYLPCLPDPKEPKIDAEALWVRIGKPHKRFRAWAAHYIEPMVGDICQSQDAEISATYKTVRGGTKKGYLLSRNVAAHLAMQANTPEGRAIRDYFLLMERVAIDMTRYAHSRAAQLIQQDQVLCMTIHQNAPHGLSRQQHTDYCKATEKEFKSRFAEALTGFRAGHWRQASGEGNRQGIRDRLGLDDLDTYGTAYLVAVSVYRATGGSIDAAMETVRAIHEIDPCRYFHPEMIDSMVVWELGREDDYTGPVADTHVTAWDETTVTTTDEAAQCCHP</sequence>
<protein>
    <submittedName>
        <fullName evidence="1">Uncharacterized protein</fullName>
    </submittedName>
</protein>
<dbReference type="AlphaFoldDB" id="A0ABD4SPT5"/>
<dbReference type="RefSeq" id="WP_239893706.1">
    <property type="nucleotide sequence ID" value="NZ_JAJAXM010000006.1"/>
</dbReference>
<organism evidence="1 2">
    <name type="scientific">Laribacter hongkongensis</name>
    <dbReference type="NCBI Taxonomy" id="168471"/>
    <lineage>
        <taxon>Bacteria</taxon>
        <taxon>Pseudomonadati</taxon>
        <taxon>Pseudomonadota</taxon>
        <taxon>Betaproteobacteria</taxon>
        <taxon>Neisseriales</taxon>
        <taxon>Aquaspirillaceae</taxon>
        <taxon>Laribacter</taxon>
    </lineage>
</organism>
<evidence type="ECO:0000313" key="2">
    <source>
        <dbReference type="Proteomes" id="UP001200247"/>
    </source>
</evidence>
<proteinExistence type="predicted"/>
<dbReference type="EMBL" id="JAJAXM010000006">
    <property type="protein sequence ID" value="MCG9025298.1"/>
    <property type="molecule type" value="Genomic_DNA"/>
</dbReference>
<comment type="caution">
    <text evidence="1">The sequence shown here is derived from an EMBL/GenBank/DDBJ whole genome shotgun (WGS) entry which is preliminary data.</text>
</comment>
<accession>A0ABD4SPT5</accession>
<name>A0ABD4SPT5_9NEIS</name>
<evidence type="ECO:0000313" key="1">
    <source>
        <dbReference type="EMBL" id="MCG9025298.1"/>
    </source>
</evidence>
<reference evidence="1 2" key="1">
    <citation type="submission" date="2021-10" db="EMBL/GenBank/DDBJ databases">
        <title>Whole-genome sequencing analysis of Laribacter hongkongensis: virulence gene profiles, carbohydrate-active enzyme prediction, and antimicrobial resistance characterization.</title>
        <authorList>
            <person name="Yuan P."/>
            <person name="Zhan Y."/>
            <person name="Chen D."/>
        </authorList>
    </citation>
    <scope>NUCLEOTIDE SEQUENCE [LARGE SCALE GENOMIC DNA]</scope>
    <source>
        <strain evidence="1 2">W67</strain>
    </source>
</reference>
<dbReference type="Proteomes" id="UP001200247">
    <property type="component" value="Unassembled WGS sequence"/>
</dbReference>